<keyword evidence="3 14" id="KW-0813">Transport</keyword>
<evidence type="ECO:0000256" key="4">
    <source>
        <dbReference type="ARBA" id="ARBA00022452"/>
    </source>
</evidence>
<dbReference type="InterPro" id="IPR010105">
    <property type="entry name" value="TonB_sidphr_rcpt"/>
</dbReference>
<keyword evidence="11 14" id="KW-0472">Membrane</keyword>
<dbReference type="GO" id="GO:0015344">
    <property type="term" value="F:siderophore uptake transmembrane transporter activity"/>
    <property type="evidence" value="ECO:0007669"/>
    <property type="project" value="TreeGrafter"/>
</dbReference>
<dbReference type="InterPro" id="IPR036942">
    <property type="entry name" value="Beta-barrel_TonB_sf"/>
</dbReference>
<keyword evidence="13 14" id="KW-0998">Cell outer membrane</keyword>
<dbReference type="InterPro" id="IPR012910">
    <property type="entry name" value="Plug_dom"/>
</dbReference>
<dbReference type="EMBL" id="CP012406">
    <property type="protein sequence ID" value="ALG75376.1"/>
    <property type="molecule type" value="Genomic_DNA"/>
</dbReference>
<evidence type="ECO:0000259" key="18">
    <source>
        <dbReference type="Pfam" id="PF00593"/>
    </source>
</evidence>
<organism evidence="20 21">
    <name type="scientific">Azospirillum thiophilum</name>
    <dbReference type="NCBI Taxonomy" id="528244"/>
    <lineage>
        <taxon>Bacteria</taxon>
        <taxon>Pseudomonadati</taxon>
        <taxon>Pseudomonadota</taxon>
        <taxon>Alphaproteobacteria</taxon>
        <taxon>Rhodospirillales</taxon>
        <taxon>Azospirillaceae</taxon>
        <taxon>Azospirillum</taxon>
    </lineage>
</organism>
<dbReference type="GO" id="GO:0038023">
    <property type="term" value="F:signaling receptor activity"/>
    <property type="evidence" value="ECO:0007669"/>
    <property type="project" value="InterPro"/>
</dbReference>
<dbReference type="GO" id="GO:0015891">
    <property type="term" value="P:siderophore transport"/>
    <property type="evidence" value="ECO:0007669"/>
    <property type="project" value="InterPro"/>
</dbReference>
<feature type="domain" description="TonB-dependent receptor-like beta-barrel" evidence="18">
    <location>
        <begin position="260"/>
        <end position="695"/>
    </location>
</feature>
<dbReference type="KEGG" id="ati:AL072_31365"/>
<keyword evidence="9" id="KW-0406">Ion transport</keyword>
<feature type="short sequence motif" description="TonB C-terminal box" evidence="15">
    <location>
        <begin position="708"/>
        <end position="725"/>
    </location>
</feature>
<evidence type="ECO:0000256" key="5">
    <source>
        <dbReference type="ARBA" id="ARBA00022496"/>
    </source>
</evidence>
<dbReference type="Pfam" id="PF07715">
    <property type="entry name" value="Plug"/>
    <property type="match status" value="1"/>
</dbReference>
<dbReference type="Pfam" id="PF00593">
    <property type="entry name" value="TonB_dep_Rec_b-barrel"/>
    <property type="match status" value="1"/>
</dbReference>
<evidence type="ECO:0000256" key="13">
    <source>
        <dbReference type="ARBA" id="ARBA00023237"/>
    </source>
</evidence>
<keyword evidence="21" id="KW-1185">Reference proteome</keyword>
<keyword evidence="5" id="KW-0410">Iron transport</keyword>
<dbReference type="Proteomes" id="UP000069935">
    <property type="component" value="Chromosome 6"/>
</dbReference>
<feature type="signal peptide" evidence="17">
    <location>
        <begin position="1"/>
        <end position="34"/>
    </location>
</feature>
<dbReference type="PANTHER" id="PTHR32552:SF84">
    <property type="entry name" value="TONB-DEPENDENT RECEPTOR-RELATED"/>
    <property type="match status" value="1"/>
</dbReference>
<dbReference type="InterPro" id="IPR010917">
    <property type="entry name" value="TonB_rcpt_CS"/>
</dbReference>
<evidence type="ECO:0000256" key="16">
    <source>
        <dbReference type="RuleBase" id="RU003357"/>
    </source>
</evidence>
<evidence type="ECO:0000256" key="15">
    <source>
        <dbReference type="PROSITE-ProRule" id="PRU10144"/>
    </source>
</evidence>
<comment type="subcellular location">
    <subcellularLocation>
        <location evidence="1 14">Cell outer membrane</location>
        <topology evidence="1 14">Multi-pass membrane protein</topology>
    </subcellularLocation>
</comment>
<evidence type="ECO:0000256" key="12">
    <source>
        <dbReference type="ARBA" id="ARBA00023170"/>
    </source>
</evidence>
<dbReference type="CDD" id="cd01347">
    <property type="entry name" value="ligand_gated_channel"/>
    <property type="match status" value="1"/>
</dbReference>
<keyword evidence="10 16" id="KW-0798">TonB box</keyword>
<reference evidence="21" key="1">
    <citation type="submission" date="2015-08" db="EMBL/GenBank/DDBJ databases">
        <title>Complete Genome Sequence of Azospirillum thiophilum BV-S.</title>
        <authorList>
            <person name="Fomenkov A."/>
            <person name="Vincze T."/>
            <person name="Grabovich M."/>
            <person name="Dubinina G."/>
            <person name="Orlova M."/>
            <person name="Belousova E."/>
            <person name="Roberts R.J."/>
        </authorList>
    </citation>
    <scope>NUCLEOTIDE SEQUENCE [LARGE SCALE GENOMIC DNA]</scope>
    <source>
        <strain evidence="21">BV-S</strain>
    </source>
</reference>
<reference evidence="20 21" key="2">
    <citation type="journal article" date="2016" name="Genome Announc.">
        <title>Complete Genome Sequence of a Strain of Azospirillum thiophilum Isolated from a Sulfide Spring.</title>
        <authorList>
            <person name="Fomenkov A."/>
            <person name="Vincze T."/>
            <person name="Grabovich M."/>
            <person name="Anton B.P."/>
            <person name="Dubinina G."/>
            <person name="Orlova M."/>
            <person name="Belousova E."/>
            <person name="Roberts R.J."/>
        </authorList>
    </citation>
    <scope>NUCLEOTIDE SEQUENCE [LARGE SCALE GENOMIC DNA]</scope>
    <source>
        <strain evidence="20 21">BV-S</strain>
    </source>
</reference>
<dbReference type="InterPro" id="IPR000531">
    <property type="entry name" value="Beta-barrel_TonB"/>
</dbReference>
<evidence type="ECO:0000256" key="2">
    <source>
        <dbReference type="ARBA" id="ARBA00009810"/>
    </source>
</evidence>
<evidence type="ECO:0000256" key="14">
    <source>
        <dbReference type="PROSITE-ProRule" id="PRU01360"/>
    </source>
</evidence>
<evidence type="ECO:0000256" key="3">
    <source>
        <dbReference type="ARBA" id="ARBA00022448"/>
    </source>
</evidence>
<feature type="chain" id="PRO_5041913932" evidence="17">
    <location>
        <begin position="35"/>
        <end position="725"/>
    </location>
</feature>
<dbReference type="Gene3D" id="2.40.170.20">
    <property type="entry name" value="TonB-dependent receptor, beta-barrel domain"/>
    <property type="match status" value="1"/>
</dbReference>
<dbReference type="NCBIfam" id="TIGR01783">
    <property type="entry name" value="TonB-siderophor"/>
    <property type="match status" value="1"/>
</dbReference>
<feature type="domain" description="TonB-dependent receptor plug" evidence="19">
    <location>
        <begin position="82"/>
        <end position="186"/>
    </location>
</feature>
<dbReference type="InterPro" id="IPR039426">
    <property type="entry name" value="TonB-dep_rcpt-like"/>
</dbReference>
<evidence type="ECO:0000256" key="11">
    <source>
        <dbReference type="ARBA" id="ARBA00023136"/>
    </source>
</evidence>
<keyword evidence="7 17" id="KW-0732">Signal</keyword>
<dbReference type="PROSITE" id="PS52016">
    <property type="entry name" value="TONB_DEPENDENT_REC_3"/>
    <property type="match status" value="1"/>
</dbReference>
<evidence type="ECO:0000259" key="19">
    <source>
        <dbReference type="Pfam" id="PF07715"/>
    </source>
</evidence>
<dbReference type="RefSeq" id="WP_045584852.1">
    <property type="nucleotide sequence ID" value="NZ_CP012406.1"/>
</dbReference>
<keyword evidence="12 20" id="KW-0675">Receptor</keyword>
<evidence type="ECO:0000256" key="17">
    <source>
        <dbReference type="SAM" id="SignalP"/>
    </source>
</evidence>
<gene>
    <name evidence="20" type="ORF">AL072_31365</name>
</gene>
<evidence type="ECO:0000313" key="20">
    <source>
        <dbReference type="EMBL" id="ALG75376.1"/>
    </source>
</evidence>
<evidence type="ECO:0000313" key="21">
    <source>
        <dbReference type="Proteomes" id="UP000069935"/>
    </source>
</evidence>
<sequence length="725" mass="78182">MRPVHLRSGPARRPSPLATLLLAAASFGPATAFAADAEPPVTPAPVTLSPVTVTGKAADPAPAGLALDRPNTGGSRLDLTPLETPASVEVISGRTIRDRGQTTVTEAVTQNATGFTSLAAPGNGGSSLATRGFAGHGSVMQLYDGTRLYVGSGTVTFPFDSWSAERIEVLRGPASVLYGEGAIGGVINVVPKRPTTDARHEAMVAIGTDGTRRAAFGSGGPVSEKLSYRLDVSGNRSNGWVDRGDTKNLAVSGAVRLQATPDFAVTLSNDYGDQQPQEYFGTPLINGGLNDALRHRNYNVADSAIRYRDNWTQLKAEWAVSDALTLRNTAYHLTSHRHWKDVESYAWIPATQRIQRSSYIEIYHDQRQVGDRFDATWRGSLFGLKNEMVGGFDLNRIEFKHTNNSPYGGSSSVDPFDPAPGLFLNSAGTSPRSRSRTHQYALFAEDRLSLTPQLALVGGIRYDAPTVERWDLVANSSYTKDFHATSWRTGAVYEVVPGLALYGQYATAVDPVGNLISLSPAQKDFELSTGRQLEIGVKQSFLEGRGEWTLAAYRLVKDKLLTTDPNRPAVTMQVGRQSARGLEASLSLGLWEGVRVDVNGALLQAKYDDFTQTVSGRAVSYAGNVPTGVPERTANIWGSWAFLPGWEARAGVQYVGKTYADAANTSVRPAYTVVNAGLDYRPTDNTKLSLRAYNLFDEVYAVAGGTTSWVLGRPRSAELAFSMTF</sequence>
<evidence type="ECO:0000256" key="6">
    <source>
        <dbReference type="ARBA" id="ARBA00022692"/>
    </source>
</evidence>
<protein>
    <submittedName>
        <fullName evidence="20">TonB-dependent receptor</fullName>
    </submittedName>
</protein>
<proteinExistence type="inferred from homology"/>
<dbReference type="InterPro" id="IPR037066">
    <property type="entry name" value="Plug_dom_sf"/>
</dbReference>
<name>A0AAC8W5D3_9PROT</name>
<evidence type="ECO:0000256" key="1">
    <source>
        <dbReference type="ARBA" id="ARBA00004571"/>
    </source>
</evidence>
<dbReference type="SUPFAM" id="SSF56935">
    <property type="entry name" value="Porins"/>
    <property type="match status" value="1"/>
</dbReference>
<dbReference type="PANTHER" id="PTHR32552">
    <property type="entry name" value="FERRICHROME IRON RECEPTOR-RELATED"/>
    <property type="match status" value="1"/>
</dbReference>
<dbReference type="Gene3D" id="2.170.130.10">
    <property type="entry name" value="TonB-dependent receptor, plug domain"/>
    <property type="match status" value="1"/>
</dbReference>
<accession>A0AAC8W5D3</accession>
<evidence type="ECO:0000256" key="7">
    <source>
        <dbReference type="ARBA" id="ARBA00022729"/>
    </source>
</evidence>
<keyword evidence="6 14" id="KW-0812">Transmembrane</keyword>
<evidence type="ECO:0000256" key="10">
    <source>
        <dbReference type="ARBA" id="ARBA00023077"/>
    </source>
</evidence>
<dbReference type="AlphaFoldDB" id="A0AAC8W5D3"/>
<comment type="similarity">
    <text evidence="2 14 16">Belongs to the TonB-dependent receptor family.</text>
</comment>
<evidence type="ECO:0000256" key="8">
    <source>
        <dbReference type="ARBA" id="ARBA00023004"/>
    </source>
</evidence>
<keyword evidence="4 14" id="KW-1134">Transmembrane beta strand</keyword>
<evidence type="ECO:0000256" key="9">
    <source>
        <dbReference type="ARBA" id="ARBA00023065"/>
    </source>
</evidence>
<dbReference type="PROSITE" id="PS01156">
    <property type="entry name" value="TONB_DEPENDENT_REC_2"/>
    <property type="match status" value="1"/>
</dbReference>
<dbReference type="GO" id="GO:0009279">
    <property type="term" value="C:cell outer membrane"/>
    <property type="evidence" value="ECO:0007669"/>
    <property type="project" value="UniProtKB-SubCell"/>
</dbReference>
<keyword evidence="8" id="KW-0408">Iron</keyword>